<dbReference type="OrthoDB" id="5289978at2"/>
<dbReference type="InterPro" id="IPR052196">
    <property type="entry name" value="Bact_Kbp"/>
</dbReference>
<name>A0A2K8LDU4_9PROT</name>
<evidence type="ECO:0000313" key="3">
    <source>
        <dbReference type="EMBL" id="ATX83084.1"/>
    </source>
</evidence>
<dbReference type="CDD" id="cd00118">
    <property type="entry name" value="LysM"/>
    <property type="match status" value="1"/>
</dbReference>
<feature type="domain" description="LysM" evidence="2">
    <location>
        <begin position="44"/>
        <end position="92"/>
    </location>
</feature>
<keyword evidence="4" id="KW-1185">Reference proteome</keyword>
<keyword evidence="1" id="KW-0732">Signal</keyword>
<evidence type="ECO:0000259" key="2">
    <source>
        <dbReference type="PROSITE" id="PS51782"/>
    </source>
</evidence>
<dbReference type="RefSeq" id="WP_100266358.1">
    <property type="nucleotide sequence ID" value="NZ_CP018800.1"/>
</dbReference>
<sequence length="348" mass="38132">MKFSPVILIVALFSIYASPAAVQADELVVNEVVTASDLKPNVPQPYIVKKGDTLWDIADHFFKDPWKWLKIWERNLYITNPDLIYPGSEIWFDGGRPGGLRVVKLAPHIVVKPVERLEGAVDSSIVMTALMRQDFIHPDQLQGVGHILDARDERINFGLHELVYAELNQPANSGTLFDVFRTTKTVVDPASGDAVGVLVEHLGQIRVTSEEGGVHRAVVEKVFQEISRGDRLKPARDPDLKVVPQSAARPMSGSVLYIRHNGELAGQHQVLGISLGIRDGIKAGTVMSIYQNGRVINDAVSGEKVRLPREKVGQVIVLVPQEQASLALITDSTAPIKIGDTVLSTGQQ</sequence>
<dbReference type="PANTHER" id="PTHR34700">
    <property type="entry name" value="POTASSIUM BINDING PROTEIN KBP"/>
    <property type="match status" value="1"/>
</dbReference>
<dbReference type="AlphaFoldDB" id="A0A2K8LDU4"/>
<feature type="signal peptide" evidence="1">
    <location>
        <begin position="1"/>
        <end position="23"/>
    </location>
</feature>
<proteinExistence type="predicted"/>
<protein>
    <submittedName>
        <fullName evidence="3">LysM domain-containing protein</fullName>
    </submittedName>
</protein>
<feature type="chain" id="PRO_5014668646" evidence="1">
    <location>
        <begin position="24"/>
        <end position="348"/>
    </location>
</feature>
<dbReference type="SUPFAM" id="SSF54106">
    <property type="entry name" value="LysM domain"/>
    <property type="match status" value="1"/>
</dbReference>
<dbReference type="PROSITE" id="PS51782">
    <property type="entry name" value="LYSM"/>
    <property type="match status" value="1"/>
</dbReference>
<accession>A0A2K8LDU4</accession>
<dbReference type="SMART" id="SM00257">
    <property type="entry name" value="LysM"/>
    <property type="match status" value="1"/>
</dbReference>
<gene>
    <name evidence="3" type="ORF">Ga0123462_2250</name>
</gene>
<dbReference type="PANTHER" id="PTHR34700:SF4">
    <property type="entry name" value="PHAGE-LIKE ELEMENT PBSX PROTEIN XKDP"/>
    <property type="match status" value="1"/>
</dbReference>
<reference evidence="3 4" key="1">
    <citation type="submission" date="2016-12" db="EMBL/GenBank/DDBJ databases">
        <title>Isolation and genomic insights into novel planktonic Zetaproteobacteria from stratified waters of the Chesapeake Bay.</title>
        <authorList>
            <person name="McAllister S.M."/>
            <person name="Kato S."/>
            <person name="Chan C.S."/>
            <person name="Chiu B.K."/>
            <person name="Field E.K."/>
        </authorList>
    </citation>
    <scope>NUCLEOTIDE SEQUENCE [LARGE SCALE GENOMIC DNA]</scope>
    <source>
        <strain evidence="3 4">CP-8</strain>
    </source>
</reference>
<evidence type="ECO:0000313" key="4">
    <source>
        <dbReference type="Proteomes" id="UP000231637"/>
    </source>
</evidence>
<dbReference type="Gene3D" id="3.10.350.10">
    <property type="entry name" value="LysM domain"/>
    <property type="match status" value="1"/>
</dbReference>
<dbReference type="Proteomes" id="UP000231637">
    <property type="component" value="Chromosome"/>
</dbReference>
<evidence type="ECO:0000256" key="1">
    <source>
        <dbReference type="SAM" id="SignalP"/>
    </source>
</evidence>
<dbReference type="KEGG" id="mfn:Ga0123462_2250"/>
<dbReference type="InterPro" id="IPR036779">
    <property type="entry name" value="LysM_dom_sf"/>
</dbReference>
<dbReference type="Pfam" id="PF01476">
    <property type="entry name" value="LysM"/>
    <property type="match status" value="1"/>
</dbReference>
<dbReference type="InterPro" id="IPR018392">
    <property type="entry name" value="LysM"/>
</dbReference>
<dbReference type="EMBL" id="CP018800">
    <property type="protein sequence ID" value="ATX83084.1"/>
    <property type="molecule type" value="Genomic_DNA"/>
</dbReference>
<organism evidence="3 4">
    <name type="scientific">Mariprofundus ferrinatatus</name>
    <dbReference type="NCBI Taxonomy" id="1921087"/>
    <lineage>
        <taxon>Bacteria</taxon>
        <taxon>Pseudomonadati</taxon>
        <taxon>Pseudomonadota</taxon>
        <taxon>Candidatius Mariprofundia</taxon>
        <taxon>Mariprofundales</taxon>
        <taxon>Mariprofundaceae</taxon>
        <taxon>Mariprofundus</taxon>
    </lineage>
</organism>